<evidence type="ECO:0000313" key="3">
    <source>
        <dbReference type="EMBL" id="EEA27644.1"/>
    </source>
</evidence>
<feature type="transmembrane region" description="Helical" evidence="1">
    <location>
        <begin position="140"/>
        <end position="164"/>
    </location>
</feature>
<protein>
    <recommendedName>
        <fullName evidence="2">DUF7702 domain-containing protein</fullName>
    </recommendedName>
</protein>
<dbReference type="Pfam" id="PF24800">
    <property type="entry name" value="DUF7702"/>
    <property type="match status" value="1"/>
</dbReference>
<feature type="transmembrane region" description="Helical" evidence="1">
    <location>
        <begin position="66"/>
        <end position="88"/>
    </location>
</feature>
<dbReference type="InterPro" id="IPR056119">
    <property type="entry name" value="DUF7702"/>
</dbReference>
<feature type="transmembrane region" description="Helical" evidence="1">
    <location>
        <begin position="39"/>
        <end position="60"/>
    </location>
</feature>
<feature type="transmembrane region" description="Helical" evidence="1">
    <location>
        <begin position="109"/>
        <end position="128"/>
    </location>
</feature>
<dbReference type="PANTHER" id="PTHR42109:SF2">
    <property type="entry name" value="INTEGRAL MEMBRANE PROTEIN"/>
    <property type="match status" value="1"/>
</dbReference>
<reference evidence="4" key="1">
    <citation type="journal article" date="2015" name="Genome Announc.">
        <title>Genome sequence of the AIDS-associated pathogen Penicillium marneffei (ATCC18224) and its near taxonomic relative Talaromyces stipitatus (ATCC10500).</title>
        <authorList>
            <person name="Nierman W.C."/>
            <person name="Fedorova-Abrams N.D."/>
            <person name="Andrianopoulos A."/>
        </authorList>
    </citation>
    <scope>NUCLEOTIDE SEQUENCE [LARGE SCALE GENOMIC DNA]</scope>
    <source>
        <strain evidence="4">ATCC 18224 / CBS 334.59 / QM 7333</strain>
    </source>
</reference>
<dbReference type="HOGENOM" id="CLU_064985_0_1_1"/>
<feature type="domain" description="DUF7702" evidence="2">
    <location>
        <begin position="4"/>
        <end position="241"/>
    </location>
</feature>
<dbReference type="OrthoDB" id="2560628at2759"/>
<name>B6Q6V4_TALMQ</name>
<feature type="transmembrane region" description="Helical" evidence="1">
    <location>
        <begin position="6"/>
        <end position="27"/>
    </location>
</feature>
<feature type="transmembrane region" description="Helical" evidence="1">
    <location>
        <begin position="214"/>
        <end position="235"/>
    </location>
</feature>
<keyword evidence="1" id="KW-0812">Transmembrane</keyword>
<dbReference type="PhylomeDB" id="B6Q6V4"/>
<feature type="transmembrane region" description="Helical" evidence="1">
    <location>
        <begin position="176"/>
        <end position="194"/>
    </location>
</feature>
<dbReference type="AlphaFoldDB" id="B6Q6V4"/>
<evidence type="ECO:0000313" key="4">
    <source>
        <dbReference type="Proteomes" id="UP000001294"/>
    </source>
</evidence>
<dbReference type="PANTHER" id="PTHR42109">
    <property type="entry name" value="UNPLACED GENOMIC SCAFFOLD UM_SCAF_CONTIG_1.265, WHOLE GENOME SHOTGUN SEQUENCE"/>
    <property type="match status" value="1"/>
</dbReference>
<proteinExistence type="predicted"/>
<organism evidence="3 4">
    <name type="scientific">Talaromyces marneffei (strain ATCC 18224 / CBS 334.59 / QM 7333)</name>
    <name type="common">Penicillium marneffei</name>
    <dbReference type="NCBI Taxonomy" id="441960"/>
    <lineage>
        <taxon>Eukaryota</taxon>
        <taxon>Fungi</taxon>
        <taxon>Dikarya</taxon>
        <taxon>Ascomycota</taxon>
        <taxon>Pezizomycotina</taxon>
        <taxon>Eurotiomycetes</taxon>
        <taxon>Eurotiomycetidae</taxon>
        <taxon>Eurotiales</taxon>
        <taxon>Trichocomaceae</taxon>
        <taxon>Talaromyces</taxon>
        <taxon>Talaromyces sect. Talaromyces</taxon>
    </lineage>
</organism>
<accession>B6Q6V4</accession>
<keyword evidence="4" id="KW-1185">Reference proteome</keyword>
<dbReference type="EMBL" id="DS995899">
    <property type="protein sequence ID" value="EEA27644.1"/>
    <property type="molecule type" value="Genomic_DNA"/>
</dbReference>
<dbReference type="VEuPathDB" id="FungiDB:PMAA_025050"/>
<keyword evidence="1" id="KW-0472">Membrane</keyword>
<evidence type="ECO:0000259" key="2">
    <source>
        <dbReference type="Pfam" id="PF24800"/>
    </source>
</evidence>
<gene>
    <name evidence="3" type="ORF">PMAA_025050</name>
</gene>
<sequence length="311" mass="34261">MAIDANQIVSVVEIVVYVPALLLSLIVCNRHGFSRSSGWYYTFTLSLIRIIGDVLLLLTYSNTSTGLLIAAVIFDHIGLTPLLLATLGMLSRLVDLINSSTTTSITIKYFRLVQLAVVVGAVLGIVGAEQASSSSSPSAMTYIAVLCYVAAYAVIVLVFCLALPFTREHIRDAERALAPAIGLALPLVLVRLAYQVLVVFVHRGAFSRLGQGSVGVHVAMAVVEEFVVVAIYLFLGFRLDRLNVDEQGPILSRTWKDRGSRGERRSRSRKRGRSGRGVADERRDYWGEEDGRNYREMHLQSVGIEQRQAYN</sequence>
<keyword evidence="1" id="KW-1133">Transmembrane helix</keyword>
<evidence type="ECO:0000256" key="1">
    <source>
        <dbReference type="SAM" id="Phobius"/>
    </source>
</evidence>
<dbReference type="Proteomes" id="UP000001294">
    <property type="component" value="Unassembled WGS sequence"/>
</dbReference>